<dbReference type="OrthoDB" id="9786494at2"/>
<evidence type="ECO:0000259" key="11">
    <source>
        <dbReference type="Pfam" id="PF01266"/>
    </source>
</evidence>
<keyword evidence="14" id="KW-1185">Reference proteome</keyword>
<comment type="catalytic activity">
    <reaction evidence="10">
        <text>5-aminomethyl-2-thiouridine(34) in tRNA + S-adenosyl-L-methionine = 5-methylaminomethyl-2-thiouridine(34) in tRNA + S-adenosyl-L-homocysteine + H(+)</text>
        <dbReference type="Rhea" id="RHEA:19569"/>
        <dbReference type="Rhea" id="RHEA-COMP:10195"/>
        <dbReference type="Rhea" id="RHEA-COMP:10197"/>
        <dbReference type="ChEBI" id="CHEBI:15378"/>
        <dbReference type="ChEBI" id="CHEBI:57856"/>
        <dbReference type="ChEBI" id="CHEBI:59789"/>
        <dbReference type="ChEBI" id="CHEBI:74454"/>
        <dbReference type="ChEBI" id="CHEBI:74455"/>
        <dbReference type="EC" id="2.1.1.61"/>
    </reaction>
</comment>
<dbReference type="Pfam" id="PF05430">
    <property type="entry name" value="Methyltransf_30"/>
    <property type="match status" value="1"/>
</dbReference>
<keyword evidence="8 10" id="KW-0560">Oxidoreductase</keyword>
<keyword evidence="1 10" id="KW-0963">Cytoplasm</keyword>
<feature type="domain" description="MnmC-like methyltransferase" evidence="12">
    <location>
        <begin position="131"/>
        <end position="232"/>
    </location>
</feature>
<dbReference type="EMBL" id="QEQK01000015">
    <property type="protein sequence ID" value="PWN54991.1"/>
    <property type="molecule type" value="Genomic_DNA"/>
</dbReference>
<dbReference type="Gene3D" id="3.40.50.150">
    <property type="entry name" value="Vaccinia Virus protein VP39"/>
    <property type="match status" value="1"/>
</dbReference>
<feature type="domain" description="FAD dependent oxidoreductase" evidence="11">
    <location>
        <begin position="262"/>
        <end position="581"/>
    </location>
</feature>
<evidence type="ECO:0000256" key="7">
    <source>
        <dbReference type="ARBA" id="ARBA00022827"/>
    </source>
</evidence>
<evidence type="ECO:0000256" key="9">
    <source>
        <dbReference type="ARBA" id="ARBA00023268"/>
    </source>
</evidence>
<dbReference type="NCBIfam" id="TIGR03197">
    <property type="entry name" value="MnmC_Cterm"/>
    <property type="match status" value="1"/>
</dbReference>
<dbReference type="Pfam" id="PF01266">
    <property type="entry name" value="DAO"/>
    <property type="match status" value="1"/>
</dbReference>
<keyword evidence="2 10" id="KW-0489">Methyltransferase</keyword>
<organism evidence="13 14">
    <name type="scientific">Abyssibacter profundi</name>
    <dbReference type="NCBI Taxonomy" id="2182787"/>
    <lineage>
        <taxon>Bacteria</taxon>
        <taxon>Pseudomonadati</taxon>
        <taxon>Pseudomonadota</taxon>
        <taxon>Gammaproteobacteria</taxon>
        <taxon>Chromatiales</taxon>
        <taxon>Oceanococcaceae</taxon>
        <taxon>Abyssibacter</taxon>
    </lineage>
</organism>
<dbReference type="RefSeq" id="WP_109721281.1">
    <property type="nucleotide sequence ID" value="NZ_QEQK01000015.1"/>
</dbReference>
<dbReference type="InterPro" id="IPR008471">
    <property type="entry name" value="MnmC-like_methylTransf"/>
</dbReference>
<comment type="cofactor">
    <cofactor evidence="10">
        <name>FAD</name>
        <dbReference type="ChEBI" id="CHEBI:57692"/>
    </cofactor>
</comment>
<name>A0A383XQT7_9GAMM</name>
<dbReference type="GO" id="GO:0002097">
    <property type="term" value="P:tRNA wobble base modification"/>
    <property type="evidence" value="ECO:0007669"/>
    <property type="project" value="UniProtKB-UniRule"/>
</dbReference>
<evidence type="ECO:0000313" key="13">
    <source>
        <dbReference type="EMBL" id="PWN54991.1"/>
    </source>
</evidence>
<comment type="function">
    <text evidence="10">Catalyzes the last two steps in the biosynthesis of 5-methylaminomethyl-2-thiouridine (mnm(5)s(2)U) at the wobble position (U34) in tRNA. Catalyzes the FAD-dependent demodification of cmnm(5)s(2)U34 to nm(5)s(2)U34, followed by the transfer of a methyl group from S-adenosyl-L-methionine to nm(5)s(2)U34, to form mnm(5)s(2)U34.</text>
</comment>
<dbReference type="SUPFAM" id="SSF51971">
    <property type="entry name" value="Nucleotide-binding domain"/>
    <property type="match status" value="1"/>
</dbReference>
<evidence type="ECO:0000256" key="6">
    <source>
        <dbReference type="ARBA" id="ARBA00022694"/>
    </source>
</evidence>
<evidence type="ECO:0000256" key="1">
    <source>
        <dbReference type="ARBA" id="ARBA00022490"/>
    </source>
</evidence>
<feature type="region of interest" description="FAD-dependent cmnm(5)s(2)U34 oxidoreductase" evidence="10">
    <location>
        <begin position="265"/>
        <end position="611"/>
    </location>
</feature>
<evidence type="ECO:0000256" key="2">
    <source>
        <dbReference type="ARBA" id="ARBA00022603"/>
    </source>
</evidence>
<dbReference type="PANTHER" id="PTHR39963">
    <property type="entry name" value="SLL0983 PROTEIN"/>
    <property type="match status" value="1"/>
</dbReference>
<dbReference type="GO" id="GO:0032259">
    <property type="term" value="P:methylation"/>
    <property type="evidence" value="ECO:0007669"/>
    <property type="project" value="UniProtKB-KW"/>
</dbReference>
<dbReference type="InterPro" id="IPR017610">
    <property type="entry name" value="tRNA_S-uridine_synth_MnmC_C"/>
</dbReference>
<dbReference type="InterPro" id="IPR029063">
    <property type="entry name" value="SAM-dependent_MTases_sf"/>
</dbReference>
<keyword evidence="5 10" id="KW-0949">S-adenosyl-L-methionine</keyword>
<comment type="similarity">
    <text evidence="10">In the N-terminal section; belongs to the methyltransferase superfamily. tRNA (mnm(5)s(2)U34)-methyltransferase family.</text>
</comment>
<reference evidence="13 14" key="1">
    <citation type="submission" date="2018-05" db="EMBL/GenBank/DDBJ databases">
        <title>Abyssibacter profundi OUC007T gen. nov., sp. nov, a marine bacterium isolated from seawater of the Mariana Trench.</title>
        <authorList>
            <person name="Zhou S."/>
        </authorList>
    </citation>
    <scope>NUCLEOTIDE SEQUENCE [LARGE SCALE GENOMIC DNA]</scope>
    <source>
        <strain evidence="13 14">OUC007</strain>
    </source>
</reference>
<evidence type="ECO:0000259" key="12">
    <source>
        <dbReference type="Pfam" id="PF05430"/>
    </source>
</evidence>
<keyword evidence="7 10" id="KW-0274">FAD</keyword>
<dbReference type="InterPro" id="IPR023032">
    <property type="entry name" value="tRNA_MAMT_biosynth_bifunc_MnmC"/>
</dbReference>
<proteinExistence type="inferred from homology"/>
<evidence type="ECO:0000256" key="4">
    <source>
        <dbReference type="ARBA" id="ARBA00022679"/>
    </source>
</evidence>
<dbReference type="NCBIfam" id="NF033855">
    <property type="entry name" value="tRNA_MNMC2"/>
    <property type="match status" value="1"/>
</dbReference>
<evidence type="ECO:0000256" key="8">
    <source>
        <dbReference type="ARBA" id="ARBA00023002"/>
    </source>
</evidence>
<dbReference type="InterPro" id="IPR047785">
    <property type="entry name" value="tRNA_MNMC2"/>
</dbReference>
<dbReference type="AlphaFoldDB" id="A0A383XQT7"/>
<dbReference type="GO" id="GO:0004808">
    <property type="term" value="F:tRNA (5-methylaminomethyl-2-thiouridylate)(34)-methyltransferase activity"/>
    <property type="evidence" value="ECO:0007669"/>
    <property type="project" value="UniProtKB-EC"/>
</dbReference>
<dbReference type="HAMAP" id="MF_01102">
    <property type="entry name" value="MnmC"/>
    <property type="match status" value="1"/>
</dbReference>
<comment type="subcellular location">
    <subcellularLocation>
        <location evidence="10">Cytoplasm</location>
    </subcellularLocation>
</comment>
<dbReference type="PANTHER" id="PTHR39963:SF1">
    <property type="entry name" value="MNMC-LIKE METHYLTRANSFERASE DOMAIN-CONTAINING PROTEIN"/>
    <property type="match status" value="1"/>
</dbReference>
<evidence type="ECO:0000256" key="5">
    <source>
        <dbReference type="ARBA" id="ARBA00022691"/>
    </source>
</evidence>
<dbReference type="Gene3D" id="3.30.9.10">
    <property type="entry name" value="D-Amino Acid Oxidase, subunit A, domain 2"/>
    <property type="match status" value="1"/>
</dbReference>
<accession>A0A383XQT7</accession>
<dbReference type="InterPro" id="IPR006076">
    <property type="entry name" value="FAD-dep_OxRdtase"/>
</dbReference>
<keyword evidence="6 10" id="KW-0819">tRNA processing</keyword>
<dbReference type="Gene3D" id="3.50.50.60">
    <property type="entry name" value="FAD/NAD(P)-binding domain"/>
    <property type="match status" value="1"/>
</dbReference>
<dbReference type="Proteomes" id="UP000251800">
    <property type="component" value="Unassembled WGS sequence"/>
</dbReference>
<keyword evidence="3 10" id="KW-0285">Flavoprotein</keyword>
<keyword evidence="9 10" id="KW-0511">Multifunctional enzyme</keyword>
<dbReference type="SUPFAM" id="SSF53335">
    <property type="entry name" value="S-adenosyl-L-methionine-dependent methyltransferases"/>
    <property type="match status" value="1"/>
</dbReference>
<gene>
    <name evidence="10" type="primary">mnmC</name>
    <name evidence="13" type="ORF">DEH80_14740</name>
</gene>
<protein>
    <recommendedName>
        <fullName evidence="10">tRNA 5-methylaminomethyl-2-thiouridine biosynthesis bifunctional protein MnmC</fullName>
        <shortName evidence="10">tRNA mnm(5)s(2)U biosynthesis bifunctional protein</shortName>
    </recommendedName>
    <domain>
        <recommendedName>
            <fullName evidence="10">tRNA (mnm(5)s(2)U34)-methyltransferase</fullName>
            <ecNumber evidence="10">2.1.1.61</ecNumber>
        </recommendedName>
    </domain>
    <domain>
        <recommendedName>
            <fullName evidence="10">FAD-dependent cmnm(5)s(2)U34 oxidoreductase</fullName>
            <ecNumber evidence="10">1.5.-.-</ecNumber>
        </recommendedName>
    </domain>
</protein>
<dbReference type="EC" id="2.1.1.61" evidence="10"/>
<feature type="region of interest" description="tRNA (mnm(5)s(2)U34)-methyltransferase" evidence="10">
    <location>
        <begin position="1"/>
        <end position="234"/>
    </location>
</feature>
<dbReference type="GO" id="GO:0005737">
    <property type="term" value="C:cytoplasm"/>
    <property type="evidence" value="ECO:0007669"/>
    <property type="project" value="UniProtKB-SubCell"/>
</dbReference>
<evidence type="ECO:0000313" key="14">
    <source>
        <dbReference type="Proteomes" id="UP000251800"/>
    </source>
</evidence>
<evidence type="ECO:0000256" key="10">
    <source>
        <dbReference type="HAMAP-Rule" id="MF_01102"/>
    </source>
</evidence>
<comment type="caution">
    <text evidence="13">The sequence shown here is derived from an EMBL/GenBank/DDBJ whole genome shotgun (WGS) entry which is preliminary data.</text>
</comment>
<keyword evidence="4 10" id="KW-0808">Transferase</keyword>
<comment type="similarity">
    <text evidence="10">In the C-terminal section; belongs to the DAO family.</text>
</comment>
<dbReference type="GO" id="GO:0050660">
    <property type="term" value="F:flavin adenine dinucleotide binding"/>
    <property type="evidence" value="ECO:0007669"/>
    <property type="project" value="UniProtKB-UniRule"/>
</dbReference>
<dbReference type="EC" id="1.5.-.-" evidence="10"/>
<sequence length="611" mass="66290">MDQHDRSGEQSWLQWDQGHPYSKRYGDRYFDRDGLAESNYVFLRHNDLPARWANRRAFTIGELGFGTGLNACLTLERWRQTARPDACLDYISVESHPLGADDMRRALAQWPQLGRTADALASACQQLQPGFNLRVLESGRVRLLVLCGDVDRMLEALDAQVDAWYLDGFAPARNPDMWSETVCRLLAARTRSGGSFATYTAAGWVRRNLQAAGYDVCKAPGFGRKRDMLHGHLAKAVDAPAQGDAAAKPWFQRPKPAATDHAVVIGAGLAGSATARALAERGLDVTVYDRPKPDVAPPSRLPALIVRPYPERAANLRGRFYDAAFGHAAHRLKQAAGWHPTGVGVIAHRGRLSGHVLDAAELTQAVGTPLQAPGQWLPNAGWLHPTRWTAAWLDHPRIRCLNQPAPDRLAGVPTVLATGAAVTDWDSIAPVSRARGQMSELAPPDGKPLPTAALAGGGLCVPSTGTAWVGSSHQRGQTQATPDADEAASYVTNWLERLGWPGSVDVLTHMAAVRAGTPDRMPQVGPLPDAAWWQSQYADIRHGRPGARFPIGRVVEQRWLHRGHGSRGATAALLCGEIIAAAITGAPLPVDRETWNALHPGRSLIQALRRA</sequence>
<evidence type="ECO:0000256" key="3">
    <source>
        <dbReference type="ARBA" id="ARBA00022630"/>
    </source>
</evidence>
<dbReference type="GO" id="GO:0016645">
    <property type="term" value="F:oxidoreductase activity, acting on the CH-NH group of donors"/>
    <property type="evidence" value="ECO:0007669"/>
    <property type="project" value="InterPro"/>
</dbReference>
<dbReference type="InterPro" id="IPR036188">
    <property type="entry name" value="FAD/NAD-bd_sf"/>
</dbReference>